<reference evidence="2 3" key="1">
    <citation type="submission" date="2024-05" db="EMBL/GenBank/DDBJ databases">
        <title>Genome sequencing and assembly of Indian major carp, Cirrhinus mrigala (Hamilton, 1822).</title>
        <authorList>
            <person name="Mohindra V."/>
            <person name="Chowdhury L.M."/>
            <person name="Lal K."/>
            <person name="Jena J.K."/>
        </authorList>
    </citation>
    <scope>NUCLEOTIDE SEQUENCE [LARGE SCALE GENOMIC DNA]</scope>
    <source>
        <strain evidence="2">CM1030</strain>
        <tissue evidence="2">Blood</tissue>
    </source>
</reference>
<feature type="non-terminal residue" evidence="2">
    <location>
        <position position="1"/>
    </location>
</feature>
<dbReference type="EMBL" id="JAMKFB020000023">
    <property type="protein sequence ID" value="KAL0159093.1"/>
    <property type="molecule type" value="Genomic_DNA"/>
</dbReference>
<accession>A0ABD0NFH3</accession>
<protein>
    <submittedName>
        <fullName evidence="2">Uncharacterized protein</fullName>
    </submittedName>
</protein>
<evidence type="ECO:0000313" key="3">
    <source>
        <dbReference type="Proteomes" id="UP001529510"/>
    </source>
</evidence>
<proteinExistence type="predicted"/>
<evidence type="ECO:0000256" key="1">
    <source>
        <dbReference type="SAM" id="MobiDB-lite"/>
    </source>
</evidence>
<feature type="region of interest" description="Disordered" evidence="1">
    <location>
        <begin position="213"/>
        <end position="237"/>
    </location>
</feature>
<feature type="non-terminal residue" evidence="2">
    <location>
        <position position="274"/>
    </location>
</feature>
<evidence type="ECO:0000313" key="2">
    <source>
        <dbReference type="EMBL" id="KAL0159093.1"/>
    </source>
</evidence>
<organism evidence="2 3">
    <name type="scientific">Cirrhinus mrigala</name>
    <name type="common">Mrigala</name>
    <dbReference type="NCBI Taxonomy" id="683832"/>
    <lineage>
        <taxon>Eukaryota</taxon>
        <taxon>Metazoa</taxon>
        <taxon>Chordata</taxon>
        <taxon>Craniata</taxon>
        <taxon>Vertebrata</taxon>
        <taxon>Euteleostomi</taxon>
        <taxon>Actinopterygii</taxon>
        <taxon>Neopterygii</taxon>
        <taxon>Teleostei</taxon>
        <taxon>Ostariophysi</taxon>
        <taxon>Cypriniformes</taxon>
        <taxon>Cyprinidae</taxon>
        <taxon>Labeoninae</taxon>
        <taxon>Labeonini</taxon>
        <taxon>Cirrhinus</taxon>
    </lineage>
</organism>
<feature type="compositionally biased region" description="Low complexity" evidence="1">
    <location>
        <begin position="228"/>
        <end position="237"/>
    </location>
</feature>
<keyword evidence="3" id="KW-1185">Reference proteome</keyword>
<comment type="caution">
    <text evidence="2">The sequence shown here is derived from an EMBL/GenBank/DDBJ whole genome shotgun (WGS) entry which is preliminary data.</text>
</comment>
<name>A0ABD0NFH3_CIRMR</name>
<gene>
    <name evidence="2" type="ORF">M9458_047169</name>
</gene>
<dbReference type="AlphaFoldDB" id="A0ABD0NFH3"/>
<dbReference type="SUPFAM" id="SSF47353">
    <property type="entry name" value="Retrovirus capsid dimerization domain-like"/>
    <property type="match status" value="1"/>
</dbReference>
<feature type="region of interest" description="Disordered" evidence="1">
    <location>
        <begin position="78"/>
        <end position="101"/>
    </location>
</feature>
<sequence length="274" mass="30872">EIGVLFPSEMEDLLQHLTEVSIRQQQTVEHLATRQGRAEEELAAIRDHPVQHVPLPDPRVQATRLLPKMTAYESLKPRPTARAGPWKTGHRRWHPSSPEKRSTFISHFHPQPRRITPKLGLSPICATEQFQEWEYKAWVPAPQVVERVVIDRLLRALPRSHRQAVGMRNPTTTLELVEAIKLADAVHHWEAGERVPPFPRGVVQERCALESTPRTVGRLTVPSPQDEPMPTAEPTTPPRTWVAGCIVHQCLPPAAPEADVTVNGKPMRALLDSE</sequence>
<dbReference type="Proteomes" id="UP001529510">
    <property type="component" value="Unassembled WGS sequence"/>
</dbReference>